<dbReference type="Gene3D" id="1.25.40.990">
    <property type="match status" value="1"/>
</dbReference>
<dbReference type="Pfam" id="PF03399">
    <property type="entry name" value="SAC3_GANP"/>
    <property type="match status" value="1"/>
</dbReference>
<dbReference type="InterPro" id="IPR045107">
    <property type="entry name" value="SAC3/GANP/THP3"/>
</dbReference>
<evidence type="ECO:0000313" key="4">
    <source>
        <dbReference type="Proteomes" id="UP000002899"/>
    </source>
</evidence>
<feature type="domain" description="SAC3/GANP/THP3 conserved" evidence="2">
    <location>
        <begin position="65"/>
        <end position="340"/>
    </location>
</feature>
<dbReference type="VEuPathDB" id="PiroplasmaDB:BmR1_04g06910"/>
<dbReference type="GO" id="GO:0005737">
    <property type="term" value="C:cytoplasm"/>
    <property type="evidence" value="ECO:0007669"/>
    <property type="project" value="TreeGrafter"/>
</dbReference>
<reference evidence="3 4" key="1">
    <citation type="journal article" date="2012" name="Nucleic Acids Res.">
        <title>Sequencing of the smallest Apicomplexan genome from the human pathogen Babesia microti.</title>
        <authorList>
            <person name="Cornillot E."/>
            <person name="Hadj-Kaddour K."/>
            <person name="Dassouli A."/>
            <person name="Noel B."/>
            <person name="Ranwez V."/>
            <person name="Vacherie B."/>
            <person name="Augagneur Y."/>
            <person name="Bres V."/>
            <person name="Duclos A."/>
            <person name="Randazzo S."/>
            <person name="Carcy B."/>
            <person name="Debierre-Grockiego F."/>
            <person name="Delbecq S."/>
            <person name="Moubri-Menage K."/>
            <person name="Shams-Eldin H."/>
            <person name="Usmani-Brown S."/>
            <person name="Bringaud F."/>
            <person name="Wincker P."/>
            <person name="Vivares C.P."/>
            <person name="Schwarz R.T."/>
            <person name="Schetters T.P."/>
            <person name="Krause P.J."/>
            <person name="Gorenflot A."/>
            <person name="Berry V."/>
            <person name="Barbe V."/>
            <person name="Ben Mamoun C."/>
        </authorList>
    </citation>
    <scope>NUCLEOTIDE SEQUENCE [LARGE SCALE GENOMIC DNA]</scope>
    <source>
        <strain evidence="3 4">RI</strain>
    </source>
</reference>
<dbReference type="KEGG" id="bmic:BmR1_04g06910"/>
<dbReference type="GeneID" id="24426029"/>
<dbReference type="PANTHER" id="PTHR12436:SF3">
    <property type="entry name" value="GERMINAL-CENTER ASSOCIATED NUCLEAR PROTEIN"/>
    <property type="match status" value="1"/>
</dbReference>
<protein>
    <submittedName>
        <fullName evidence="3">Germinal-center associated nuclear protein</fullName>
    </submittedName>
</protein>
<reference evidence="3 4" key="2">
    <citation type="journal article" date="2013" name="PLoS ONE">
        <title>Whole genome mapping and re-organization of the nuclear and mitochondrial genomes of Babesia microti isolates.</title>
        <authorList>
            <person name="Cornillot E."/>
            <person name="Dassouli A."/>
            <person name="Garg A."/>
            <person name="Pachikara N."/>
            <person name="Randazzo S."/>
            <person name="Depoix D."/>
            <person name="Carcy B."/>
            <person name="Delbecq S."/>
            <person name="Frutos R."/>
            <person name="Silva J.C."/>
            <person name="Sutton R."/>
            <person name="Krause P.J."/>
            <person name="Mamoun C.B."/>
        </authorList>
    </citation>
    <scope>NUCLEOTIDE SEQUENCE [LARGE SCALE GENOMIC DNA]</scope>
    <source>
        <strain evidence="3 4">RI</strain>
    </source>
</reference>
<evidence type="ECO:0000313" key="3">
    <source>
        <dbReference type="EMBL" id="CCF75577.1"/>
    </source>
</evidence>
<evidence type="ECO:0000259" key="2">
    <source>
        <dbReference type="Pfam" id="PF03399"/>
    </source>
</evidence>
<name>I7IHC6_BABMR</name>
<dbReference type="OrthoDB" id="264795at2759"/>
<evidence type="ECO:0000256" key="1">
    <source>
        <dbReference type="SAM" id="MobiDB-lite"/>
    </source>
</evidence>
<dbReference type="GO" id="GO:0006406">
    <property type="term" value="P:mRNA export from nucleus"/>
    <property type="evidence" value="ECO:0007669"/>
    <property type="project" value="TreeGrafter"/>
</dbReference>
<proteinExistence type="predicted"/>
<feature type="region of interest" description="Disordered" evidence="1">
    <location>
        <begin position="477"/>
        <end position="500"/>
    </location>
</feature>
<dbReference type="RefSeq" id="XP_012649985.1">
    <property type="nucleotide sequence ID" value="XM_012794531.1"/>
</dbReference>
<keyword evidence="4" id="KW-1185">Reference proteome</keyword>
<dbReference type="Proteomes" id="UP000002899">
    <property type="component" value="Chromosome IV"/>
</dbReference>
<dbReference type="GO" id="GO:0070390">
    <property type="term" value="C:transcription export complex 2"/>
    <property type="evidence" value="ECO:0007669"/>
    <property type="project" value="TreeGrafter"/>
</dbReference>
<sequence>MSTVSDSPPDYLHCNTASGDNGLRNPLLRYVGSHSTLELLLRCQDIQCLNTEKPSNALVGKLYAMCSRQEILQKINVNTANDLERSKDKQVNKHLALKSFQRSDASRTFSPEEIRPLIWCRRTIYNILCHFIDADITQKPYLMRKDYSYIDVYNFLRDRLRSIWQDLTVQHCTKHRSYIECFEISIRFLLYSHYQLLDHPEYDSVQNLGLINTCLVKLMNGYSDVKNYRNKFPGKPVDQISEILVYSSPHQDEFWSYRLLLAIRNIQNNGGGTIFADICKRIPHDIFKSPLVQFAAKTYIAAYDNNICKYFKLIQSASPLQAVLMNRFDGIIRIRWLYYLTKDKILRSPMAYDTFIKHFGYLSGDNNQIDSDRLTDVIKSFIERYGIEVTIDESNSKHVNLSDVKMDAIEQDIHALAKVCNKIEVRSQTVDLKFQIFLSRQKILDPDFESLPPIPFDTKLNTDDQINKVAVSQLKPPQSVQPTVFSTHTTTTDNNSSPFSIQRNTNTGSSPFEFGNGTNGPSFFVKPENALPFPPKSENSTPFVGIRNETQPLFVPLKDNSSHFCSKPENQSSSTSAISGALGNDTSTPFMDIKSETFQTNPSEPSFFSPTNTIINAANNENAPKSEVNSSQFIPIEPDSSVNTNPIMQIKLETADKFLVIKEENSKSAQSDVVIEAPTPLFQSLQSVTTPFSLIPSQTKADNDEMSDKNRPPFPNLNLENMPQLSTNCDSYPLKPLKPDLSSSVKTASPFQPLEVTSETSHSIGCEIPPLNLQNSLKYSPSILCSTPISSPSSALSTVISNISTHDKFDTLEFTSSITDKVASTRIKAKHILTEKKIQLPSLSVQAVAEIRNLQNLLKKRERPDFTVPMVENEEVVKKAKLTKKSQKRNFHYTRITSLLDPRRILRLWVDDVLNTYYYYKRLGLNAYYALKDFKRTVSNFFSWKDNEIDPMLENLVLNVANMNTAITTNKIFGIKNVTFRIHFICNIKLSNESFWSTKNNISNTPTECCIDLASLFLTEMGFSNSHIFLNNEISISKYGYYKTKAKATATYSSKKKFTAIYSLSRSPVIVNTNIPANGFVLFLDKPVDVVIRDGDVTHHKKHLNEWLRNLHVLTIEPILENIKNSNGRHAMVVFYILGLHCDKSSNLDAMYEKIDAFSKHVNNIIFKHLSSLGSVYLSDRINSGRMRGKKSKYSPFIVGNLGYARIEDGGHIDSVLNCENVNYCISTLIRHCFDKCGINLTLNQPNYESIKNFAVELLMDQLTNKVHMDMSKTPVVYNLRREIVSGLSEAIHEEIYNCYVNYPLQTRKSIFQCVKNMLSKSHKSKDNHHTHFLLDRIIKLLIGEENATKCTSLRNDLELCVESASADFHLGPENFQMIPRNKGLMSMQHISSSMKLVTKVLDHLQIDDLR</sequence>
<gene>
    <name evidence="3" type="ORF">BmR1_04g06910</name>
</gene>
<accession>I7IHC6</accession>
<dbReference type="InterPro" id="IPR005062">
    <property type="entry name" value="SAC3/GANP/THP3_conserved"/>
</dbReference>
<dbReference type="EMBL" id="LN871599">
    <property type="protein sequence ID" value="CCF75577.1"/>
    <property type="molecule type" value="Genomic_DNA"/>
</dbReference>
<dbReference type="PANTHER" id="PTHR12436">
    <property type="entry name" value="80 KDA MCM3-ASSOCIATED PROTEIN"/>
    <property type="match status" value="1"/>
</dbReference>
<organism evidence="3 4">
    <name type="scientific">Babesia microti (strain RI)</name>
    <dbReference type="NCBI Taxonomy" id="1133968"/>
    <lineage>
        <taxon>Eukaryota</taxon>
        <taxon>Sar</taxon>
        <taxon>Alveolata</taxon>
        <taxon>Apicomplexa</taxon>
        <taxon>Aconoidasida</taxon>
        <taxon>Piroplasmida</taxon>
        <taxon>Babesiidae</taxon>
        <taxon>Babesia</taxon>
    </lineage>
</organism>
<reference evidence="3 4" key="3">
    <citation type="journal article" date="2016" name="Sci. Rep.">
        <title>Genome-wide diversity and gene expression profiling of Babesia microti isolates identify polymorphic genes that mediate host-pathogen interactions.</title>
        <authorList>
            <person name="Silva J.C."/>
            <person name="Cornillot E."/>
            <person name="McCracken C."/>
            <person name="Usmani-Brown S."/>
            <person name="Dwivedi A."/>
            <person name="Ifeonu O.O."/>
            <person name="Crabtree J."/>
            <person name="Gotia H.T."/>
            <person name="Virji A.Z."/>
            <person name="Reynes C."/>
            <person name="Colinge J."/>
            <person name="Kumar V."/>
            <person name="Lawres L."/>
            <person name="Pazzi J.E."/>
            <person name="Pablo J.V."/>
            <person name="Hung C."/>
            <person name="Brancato J."/>
            <person name="Kumari P."/>
            <person name="Orvis J."/>
            <person name="Tretina K."/>
            <person name="Chibucos M."/>
            <person name="Ott S."/>
            <person name="Sadzewicz L."/>
            <person name="Sengamalay N."/>
            <person name="Shetty A.C."/>
            <person name="Su Q."/>
            <person name="Tallon L."/>
            <person name="Fraser C.M."/>
            <person name="Frutos R."/>
            <person name="Molina D.M."/>
            <person name="Krause P.J."/>
            <person name="Ben Mamoun C."/>
        </authorList>
    </citation>
    <scope>NUCLEOTIDE SEQUENCE [LARGE SCALE GENOMIC DNA]</scope>
    <source>
        <strain evidence="3 4">RI</strain>
    </source>
</reference>
<feature type="compositionally biased region" description="Polar residues" evidence="1">
    <location>
        <begin position="477"/>
        <end position="486"/>
    </location>
</feature>